<comment type="caution">
    <text evidence="2">The sequence shown here is derived from an EMBL/GenBank/DDBJ whole genome shotgun (WGS) entry which is preliminary data.</text>
</comment>
<accession>A0A9N9CUP8</accession>
<protein>
    <submittedName>
        <fullName evidence="2">1984_t:CDS:1</fullName>
    </submittedName>
</protein>
<gene>
    <name evidence="2" type="ORF">POCULU_LOCUS8014</name>
</gene>
<feature type="region of interest" description="Disordered" evidence="1">
    <location>
        <begin position="17"/>
        <end position="66"/>
    </location>
</feature>
<dbReference type="AlphaFoldDB" id="A0A9N9CUP8"/>
<sequence length="66" mass="7664">KISFIDRTSSHYAIETSKMVESISTPSEVEEQANPETNQRQQLRKEHYEPSPSFPIQHKTSSYKKP</sequence>
<reference evidence="2" key="1">
    <citation type="submission" date="2021-06" db="EMBL/GenBank/DDBJ databases">
        <authorList>
            <person name="Kallberg Y."/>
            <person name="Tangrot J."/>
            <person name="Rosling A."/>
        </authorList>
    </citation>
    <scope>NUCLEOTIDE SEQUENCE</scope>
    <source>
        <strain evidence="2">IA702</strain>
    </source>
</reference>
<organism evidence="2 3">
    <name type="scientific">Paraglomus occultum</name>
    <dbReference type="NCBI Taxonomy" id="144539"/>
    <lineage>
        <taxon>Eukaryota</taxon>
        <taxon>Fungi</taxon>
        <taxon>Fungi incertae sedis</taxon>
        <taxon>Mucoromycota</taxon>
        <taxon>Glomeromycotina</taxon>
        <taxon>Glomeromycetes</taxon>
        <taxon>Paraglomerales</taxon>
        <taxon>Paraglomeraceae</taxon>
        <taxon>Paraglomus</taxon>
    </lineage>
</organism>
<name>A0A9N9CUP8_9GLOM</name>
<dbReference type="EMBL" id="CAJVPJ010002078">
    <property type="protein sequence ID" value="CAG8612461.1"/>
    <property type="molecule type" value="Genomic_DNA"/>
</dbReference>
<evidence type="ECO:0000256" key="1">
    <source>
        <dbReference type="SAM" id="MobiDB-lite"/>
    </source>
</evidence>
<feature type="non-terminal residue" evidence="2">
    <location>
        <position position="1"/>
    </location>
</feature>
<keyword evidence="3" id="KW-1185">Reference proteome</keyword>
<evidence type="ECO:0000313" key="2">
    <source>
        <dbReference type="EMBL" id="CAG8612461.1"/>
    </source>
</evidence>
<dbReference type="Proteomes" id="UP000789572">
    <property type="component" value="Unassembled WGS sequence"/>
</dbReference>
<proteinExistence type="predicted"/>
<evidence type="ECO:0000313" key="3">
    <source>
        <dbReference type="Proteomes" id="UP000789572"/>
    </source>
</evidence>